<dbReference type="Gene3D" id="3.30.1490.70">
    <property type="match status" value="1"/>
</dbReference>
<sequence length="350" mass="39974">MYWTTYEKIAESPEQWHLDEGHYRTLKKARWVVTEKIHGAHFCIVTDGLNIVGASRKHLLAPDEHFFDYQRILQRLESQVVHLVYLIRQSYPQLTSLSIYGELFGGSYPHPDVPPIPGVQPVQTGIYYTPDIEFCAFDLALTISQQTAYLDYDRAHQFLQSAGIPSLPPLFIGSYQEALLYPVEFSSTIPALFGLPPLSQENNAEGVVIKPLKTAVFSTVRGPIRPILKRKIAAFAEDRRFHQAQKWSSLPSIADPTALDLLKWEASCQITENRLLSAISKTGYRGPRQQSRSQHLFHLFITDVLEQLSLHQSDLLGSLTPLEHQELLAFLQTEARTLFKQFFQTEKRRV</sequence>
<gene>
    <name evidence="2" type="ORF">KTC_11470</name>
</gene>
<feature type="domain" description="RNA ligase" evidence="1">
    <location>
        <begin position="30"/>
        <end position="229"/>
    </location>
</feature>
<dbReference type="SUPFAM" id="SSF56091">
    <property type="entry name" value="DNA ligase/mRNA capping enzyme, catalytic domain"/>
    <property type="match status" value="1"/>
</dbReference>
<dbReference type="EMBL" id="AP019376">
    <property type="protein sequence ID" value="BBH86396.1"/>
    <property type="molecule type" value="Genomic_DNA"/>
</dbReference>
<dbReference type="AlphaFoldDB" id="A0A455SF71"/>
<dbReference type="InterPro" id="IPR021122">
    <property type="entry name" value="RNA_ligase_dom_REL/Rnl2"/>
</dbReference>
<name>A0A455SF71_9CHLR</name>
<dbReference type="Gene3D" id="1.10.10.1810">
    <property type="entry name" value="RNA ligase"/>
    <property type="match status" value="1"/>
</dbReference>
<organism evidence="2">
    <name type="scientific">Thermosporothrix sp. COM3</name>
    <dbReference type="NCBI Taxonomy" id="2490863"/>
    <lineage>
        <taxon>Bacteria</taxon>
        <taxon>Bacillati</taxon>
        <taxon>Chloroflexota</taxon>
        <taxon>Ktedonobacteria</taxon>
        <taxon>Ktedonobacterales</taxon>
        <taxon>Thermosporotrichaceae</taxon>
        <taxon>Thermosporothrix</taxon>
    </lineage>
</organism>
<evidence type="ECO:0000313" key="2">
    <source>
        <dbReference type="EMBL" id="BBH86396.1"/>
    </source>
</evidence>
<evidence type="ECO:0000259" key="1">
    <source>
        <dbReference type="Pfam" id="PF09414"/>
    </source>
</evidence>
<dbReference type="Pfam" id="PF09414">
    <property type="entry name" value="RNA_ligase"/>
    <property type="match status" value="1"/>
</dbReference>
<accession>A0A455SF71</accession>
<reference evidence="2" key="1">
    <citation type="submission" date="2018-12" db="EMBL/GenBank/DDBJ databases">
        <title>Novel natural products biosynthetic potential of the class Ktedonobacteria.</title>
        <authorList>
            <person name="Zheng Y."/>
            <person name="Saitou A."/>
            <person name="Wang C.M."/>
            <person name="Toyoda A."/>
            <person name="Minakuchi Y."/>
            <person name="Sekiguchi Y."/>
            <person name="Ueda K."/>
            <person name="Takano H."/>
            <person name="Sakai Y."/>
            <person name="Yokota A."/>
            <person name="Yabe S."/>
        </authorList>
    </citation>
    <scope>NUCLEOTIDE SEQUENCE</scope>
    <source>
        <strain evidence="2">COM3</strain>
    </source>
</reference>
<dbReference type="Gene3D" id="3.30.470.30">
    <property type="entry name" value="DNA ligase/mRNA capping enzyme"/>
    <property type="match status" value="1"/>
</dbReference>
<dbReference type="InterPro" id="IPR041948">
    <property type="entry name" value="Rnl1/2_C_sf"/>
</dbReference>
<protein>
    <recommendedName>
        <fullName evidence="1">RNA ligase domain-containing protein</fullName>
    </recommendedName>
</protein>
<proteinExistence type="predicted"/>